<protein>
    <submittedName>
        <fullName evidence="1">Uncharacterized protein</fullName>
    </submittedName>
</protein>
<evidence type="ECO:0000313" key="1">
    <source>
        <dbReference type="EMBL" id="KAI3681572.1"/>
    </source>
</evidence>
<reference evidence="2" key="1">
    <citation type="journal article" date="2022" name="Mol. Ecol. Resour.">
        <title>The genomes of chicory, endive, great burdock and yacon provide insights into Asteraceae palaeo-polyploidization history and plant inulin production.</title>
        <authorList>
            <person name="Fan W."/>
            <person name="Wang S."/>
            <person name="Wang H."/>
            <person name="Wang A."/>
            <person name="Jiang F."/>
            <person name="Liu H."/>
            <person name="Zhao H."/>
            <person name="Xu D."/>
            <person name="Zhang Y."/>
        </authorList>
    </citation>
    <scope>NUCLEOTIDE SEQUENCE [LARGE SCALE GENOMIC DNA]</scope>
    <source>
        <strain evidence="2">cv. Niubang</strain>
    </source>
</reference>
<dbReference type="EMBL" id="CM042059">
    <property type="protein sequence ID" value="KAI3681572.1"/>
    <property type="molecule type" value="Genomic_DNA"/>
</dbReference>
<organism evidence="1 2">
    <name type="scientific">Arctium lappa</name>
    <name type="common">Greater burdock</name>
    <name type="synonym">Lappa major</name>
    <dbReference type="NCBI Taxonomy" id="4217"/>
    <lineage>
        <taxon>Eukaryota</taxon>
        <taxon>Viridiplantae</taxon>
        <taxon>Streptophyta</taxon>
        <taxon>Embryophyta</taxon>
        <taxon>Tracheophyta</taxon>
        <taxon>Spermatophyta</taxon>
        <taxon>Magnoliopsida</taxon>
        <taxon>eudicotyledons</taxon>
        <taxon>Gunneridae</taxon>
        <taxon>Pentapetalae</taxon>
        <taxon>asterids</taxon>
        <taxon>campanulids</taxon>
        <taxon>Asterales</taxon>
        <taxon>Asteraceae</taxon>
        <taxon>Carduoideae</taxon>
        <taxon>Cardueae</taxon>
        <taxon>Arctiinae</taxon>
        <taxon>Arctium</taxon>
    </lineage>
</organism>
<reference evidence="1 2" key="2">
    <citation type="journal article" date="2022" name="Mol. Ecol. Resour.">
        <title>The genomes of chicory, endive, great burdock and yacon provide insights into Asteraceae paleo-polyploidization history and plant inulin production.</title>
        <authorList>
            <person name="Fan W."/>
            <person name="Wang S."/>
            <person name="Wang H."/>
            <person name="Wang A."/>
            <person name="Jiang F."/>
            <person name="Liu H."/>
            <person name="Zhao H."/>
            <person name="Xu D."/>
            <person name="Zhang Y."/>
        </authorList>
    </citation>
    <scope>NUCLEOTIDE SEQUENCE [LARGE SCALE GENOMIC DNA]</scope>
    <source>
        <strain evidence="2">cv. Niubang</strain>
    </source>
</reference>
<evidence type="ECO:0000313" key="2">
    <source>
        <dbReference type="Proteomes" id="UP001055879"/>
    </source>
</evidence>
<name>A0ACB8Y9H5_ARCLA</name>
<comment type="caution">
    <text evidence="1">The sequence shown here is derived from an EMBL/GenBank/DDBJ whole genome shotgun (WGS) entry which is preliminary data.</text>
</comment>
<keyword evidence="2" id="KW-1185">Reference proteome</keyword>
<dbReference type="Proteomes" id="UP001055879">
    <property type="component" value="Linkage Group LG13"/>
</dbReference>
<proteinExistence type="predicted"/>
<gene>
    <name evidence="1" type="ORF">L6452_36372</name>
</gene>
<accession>A0ACB8Y9H5</accession>
<sequence>MRSPSLFMASIKPRKAKNQYTWKGINAIPYALEELKVMQESKLVADVKLRYNLGNDDAEVSVDASSTTIFHISCYLSELMMMSWCY</sequence>